<keyword evidence="5 6" id="KW-0472">Membrane</keyword>
<keyword evidence="3 6" id="KW-0812">Transmembrane</keyword>
<dbReference type="InterPro" id="IPR050189">
    <property type="entry name" value="MFS_Efflux_Transporters"/>
</dbReference>
<dbReference type="AlphaFoldDB" id="A0A849I4Q7"/>
<dbReference type="SUPFAM" id="SSF103473">
    <property type="entry name" value="MFS general substrate transporter"/>
    <property type="match status" value="1"/>
</dbReference>
<dbReference type="PANTHER" id="PTHR43124:SF3">
    <property type="entry name" value="CHLORAMPHENICOL EFFLUX PUMP RV0191"/>
    <property type="match status" value="1"/>
</dbReference>
<keyword evidence="2" id="KW-1003">Cell membrane</keyword>
<dbReference type="GO" id="GO:0005886">
    <property type="term" value="C:plasma membrane"/>
    <property type="evidence" value="ECO:0007669"/>
    <property type="project" value="UniProtKB-SubCell"/>
</dbReference>
<evidence type="ECO:0000313" key="8">
    <source>
        <dbReference type="EMBL" id="NNM71369.1"/>
    </source>
</evidence>
<dbReference type="EMBL" id="JABEPP010000001">
    <property type="protein sequence ID" value="NNM71369.1"/>
    <property type="molecule type" value="Genomic_DNA"/>
</dbReference>
<dbReference type="GO" id="GO:0022857">
    <property type="term" value="F:transmembrane transporter activity"/>
    <property type="evidence" value="ECO:0007669"/>
    <property type="project" value="InterPro"/>
</dbReference>
<gene>
    <name evidence="8" type="ORF">HJG44_03030</name>
</gene>
<dbReference type="PANTHER" id="PTHR43124">
    <property type="entry name" value="PURINE EFFLUX PUMP PBUE"/>
    <property type="match status" value="1"/>
</dbReference>
<evidence type="ECO:0000313" key="9">
    <source>
        <dbReference type="Proteomes" id="UP000564885"/>
    </source>
</evidence>
<sequence>MVRIGASGALRRTVAALALTQLIGWGTTFHLPAVLAPDIAAGTGLTSAAVFGGVTIMLLVAAAMAPVAGRILDRQPARGCMVAGSLLVATGLLVLSQATGWPGFLSGWMVLGLATPFALGQAASVGIVQVAPDRARQALTLLLLFGGVASTVSWPLMIWLGGALGWRGTLLAFALAHALVCAPLHWLALPRRPAELPAAPGGAAAVSELDPDPEPVRGAFLLAAISFSLAGFATWGLPLQLIQVLQTYGHTEVTAVAVAMLFGPGQVAARIIEVVVGHRFAILTTGVVATALLPTSLLLLPLIGPTVAGAVLFTVLYGIAAGALSVVRAVGPLRLFGRRRYAVMAGWLMAPQNVAFAAGPFVFAAIRENFGTQVLVWVAAAAGFVSFAATALLARRAGG</sequence>
<protein>
    <submittedName>
        <fullName evidence="8">MFS transporter</fullName>
    </submittedName>
</protein>
<feature type="transmembrane region" description="Helical" evidence="6">
    <location>
        <begin position="309"/>
        <end position="330"/>
    </location>
</feature>
<evidence type="ECO:0000256" key="2">
    <source>
        <dbReference type="ARBA" id="ARBA00022475"/>
    </source>
</evidence>
<evidence type="ECO:0000256" key="3">
    <source>
        <dbReference type="ARBA" id="ARBA00022692"/>
    </source>
</evidence>
<feature type="transmembrane region" description="Helical" evidence="6">
    <location>
        <begin position="248"/>
        <end position="268"/>
    </location>
</feature>
<feature type="transmembrane region" description="Helical" evidence="6">
    <location>
        <begin position="105"/>
        <end position="128"/>
    </location>
</feature>
<dbReference type="Proteomes" id="UP000564885">
    <property type="component" value="Unassembled WGS sequence"/>
</dbReference>
<feature type="transmembrane region" description="Helical" evidence="6">
    <location>
        <begin position="280"/>
        <end position="303"/>
    </location>
</feature>
<dbReference type="InterPro" id="IPR011701">
    <property type="entry name" value="MFS"/>
</dbReference>
<feature type="transmembrane region" description="Helical" evidence="6">
    <location>
        <begin position="80"/>
        <end position="99"/>
    </location>
</feature>
<keyword evidence="4 6" id="KW-1133">Transmembrane helix</keyword>
<dbReference type="InterPro" id="IPR020846">
    <property type="entry name" value="MFS_dom"/>
</dbReference>
<dbReference type="PROSITE" id="PS50850">
    <property type="entry name" value="MFS"/>
    <property type="match status" value="1"/>
</dbReference>
<dbReference type="RefSeq" id="WP_171216834.1">
    <property type="nucleotide sequence ID" value="NZ_JABEPP010000001.1"/>
</dbReference>
<comment type="caution">
    <text evidence="8">The sequence shown here is derived from an EMBL/GenBank/DDBJ whole genome shotgun (WGS) entry which is preliminary data.</text>
</comment>
<evidence type="ECO:0000259" key="7">
    <source>
        <dbReference type="PROSITE" id="PS50850"/>
    </source>
</evidence>
<feature type="transmembrane region" description="Helical" evidence="6">
    <location>
        <begin position="140"/>
        <end position="164"/>
    </location>
</feature>
<comment type="subcellular location">
    <subcellularLocation>
        <location evidence="1">Cell membrane</location>
        <topology evidence="1">Multi-pass membrane protein</topology>
    </subcellularLocation>
</comment>
<organism evidence="8 9">
    <name type="scientific">Enterovirga aerilata</name>
    <dbReference type="NCBI Taxonomy" id="2730920"/>
    <lineage>
        <taxon>Bacteria</taxon>
        <taxon>Pseudomonadati</taxon>
        <taxon>Pseudomonadota</taxon>
        <taxon>Alphaproteobacteria</taxon>
        <taxon>Hyphomicrobiales</taxon>
        <taxon>Methylobacteriaceae</taxon>
        <taxon>Enterovirga</taxon>
    </lineage>
</organism>
<feature type="transmembrane region" description="Helical" evidence="6">
    <location>
        <begin position="342"/>
        <end position="362"/>
    </location>
</feature>
<evidence type="ECO:0000256" key="6">
    <source>
        <dbReference type="SAM" id="Phobius"/>
    </source>
</evidence>
<dbReference type="Gene3D" id="1.20.1250.20">
    <property type="entry name" value="MFS general substrate transporter like domains"/>
    <property type="match status" value="1"/>
</dbReference>
<proteinExistence type="predicted"/>
<accession>A0A849I4Q7</accession>
<feature type="domain" description="Major facilitator superfamily (MFS) profile" evidence="7">
    <location>
        <begin position="13"/>
        <end position="398"/>
    </location>
</feature>
<evidence type="ECO:0000256" key="5">
    <source>
        <dbReference type="ARBA" id="ARBA00023136"/>
    </source>
</evidence>
<evidence type="ECO:0000256" key="4">
    <source>
        <dbReference type="ARBA" id="ARBA00022989"/>
    </source>
</evidence>
<dbReference type="Pfam" id="PF07690">
    <property type="entry name" value="MFS_1"/>
    <property type="match status" value="1"/>
</dbReference>
<feature type="transmembrane region" description="Helical" evidence="6">
    <location>
        <begin position="219"/>
        <end position="242"/>
    </location>
</feature>
<evidence type="ECO:0000256" key="1">
    <source>
        <dbReference type="ARBA" id="ARBA00004651"/>
    </source>
</evidence>
<feature type="transmembrane region" description="Helical" evidence="6">
    <location>
        <begin position="170"/>
        <end position="189"/>
    </location>
</feature>
<feature type="transmembrane region" description="Helical" evidence="6">
    <location>
        <begin position="374"/>
        <end position="394"/>
    </location>
</feature>
<feature type="transmembrane region" description="Helical" evidence="6">
    <location>
        <begin position="12"/>
        <end position="33"/>
    </location>
</feature>
<name>A0A849I4Q7_9HYPH</name>
<reference evidence="8 9" key="1">
    <citation type="submission" date="2020-04" db="EMBL/GenBank/DDBJ databases">
        <title>Enterovirga sp. isolate from soil.</title>
        <authorList>
            <person name="Chea S."/>
            <person name="Kim D.-U."/>
        </authorList>
    </citation>
    <scope>NUCLEOTIDE SEQUENCE [LARGE SCALE GENOMIC DNA]</scope>
    <source>
        <strain evidence="8 9">DB1703</strain>
    </source>
</reference>
<keyword evidence="9" id="KW-1185">Reference proteome</keyword>
<dbReference type="InterPro" id="IPR036259">
    <property type="entry name" value="MFS_trans_sf"/>
</dbReference>
<feature type="transmembrane region" description="Helical" evidence="6">
    <location>
        <begin position="45"/>
        <end position="68"/>
    </location>
</feature>